<proteinExistence type="predicted"/>
<dbReference type="STRING" id="76193.A0A194RAJ3"/>
<dbReference type="InParanoid" id="A0A194RAJ3"/>
<name>A0A194RAJ3_PAPMA</name>
<dbReference type="PANTHER" id="PTHR24153:SF8">
    <property type="entry name" value="FORKED, ISOFORM F"/>
    <property type="match status" value="1"/>
</dbReference>
<dbReference type="GO" id="GO:0005737">
    <property type="term" value="C:cytoplasm"/>
    <property type="evidence" value="ECO:0007669"/>
    <property type="project" value="TreeGrafter"/>
</dbReference>
<evidence type="ECO:0000256" key="2">
    <source>
        <dbReference type="ARBA" id="ARBA00023043"/>
    </source>
</evidence>
<gene>
    <name evidence="4" type="ORF">RR48_10511</name>
</gene>
<organism evidence="4 5">
    <name type="scientific">Papilio machaon</name>
    <name type="common">Old World swallowtail butterfly</name>
    <dbReference type="NCBI Taxonomy" id="76193"/>
    <lineage>
        <taxon>Eukaryota</taxon>
        <taxon>Metazoa</taxon>
        <taxon>Ecdysozoa</taxon>
        <taxon>Arthropoda</taxon>
        <taxon>Hexapoda</taxon>
        <taxon>Insecta</taxon>
        <taxon>Pterygota</taxon>
        <taxon>Neoptera</taxon>
        <taxon>Endopterygota</taxon>
        <taxon>Lepidoptera</taxon>
        <taxon>Glossata</taxon>
        <taxon>Ditrysia</taxon>
        <taxon>Papilionoidea</taxon>
        <taxon>Papilionidae</taxon>
        <taxon>Papilioninae</taxon>
        <taxon>Papilio</taxon>
    </lineage>
</organism>
<dbReference type="GO" id="GO:0051017">
    <property type="term" value="P:actin filament bundle assembly"/>
    <property type="evidence" value="ECO:0007669"/>
    <property type="project" value="TreeGrafter"/>
</dbReference>
<evidence type="ECO:0000256" key="3">
    <source>
        <dbReference type="SAM" id="MobiDB-lite"/>
    </source>
</evidence>
<evidence type="ECO:0000256" key="1">
    <source>
        <dbReference type="ARBA" id="ARBA00022737"/>
    </source>
</evidence>
<dbReference type="Proteomes" id="UP000053240">
    <property type="component" value="Unassembled WGS sequence"/>
</dbReference>
<keyword evidence="5" id="KW-1185">Reference proteome</keyword>
<keyword evidence="1" id="KW-0677">Repeat</keyword>
<accession>A0A194RAJ3</accession>
<keyword evidence="2" id="KW-0040">ANK repeat</keyword>
<feature type="region of interest" description="Disordered" evidence="3">
    <location>
        <begin position="329"/>
        <end position="367"/>
    </location>
</feature>
<feature type="compositionally biased region" description="Pro residues" evidence="3">
    <location>
        <begin position="98"/>
        <end position="123"/>
    </location>
</feature>
<sequence>MNASELKELRSLLRDLGGGSHFHSPLTSAVVAARRGSAGPAADGDRSRAPNLVNKQPALPFVPPAFPHAAPDRLIKPSEYLRTITAPCKRDEGAAEGTPPPPAPPAPPAPPIAPALPQPPPAHQPLAAISSAELCAVRLRAPASKTLSAPAPARSLSLQCLPSAADFRSAKTDLIEELKMSRDITGIRKLRVERARRESLQDHETFAEFTKRFTADNFVDQVPERDAAGNLIPAWKRQMLARRAAERARRDLERELAGEAERRRAAAVPAWKRQLLQRREDAENRLRESLYTPRVSEREGGEWRAFPAPAAGQRALSIDNITLCYDTPAPAPAPAHPPRAPSEAKMCTDHYNGHSMTNGKHAEEEDSAKIIPWRAQLRKTNSKLNLLE</sequence>
<evidence type="ECO:0000313" key="4">
    <source>
        <dbReference type="EMBL" id="KPJ12881.1"/>
    </source>
</evidence>
<reference evidence="4 5" key="1">
    <citation type="journal article" date="2015" name="Nat. Commun.">
        <title>Outbred genome sequencing and CRISPR/Cas9 gene editing in butterflies.</title>
        <authorList>
            <person name="Li X."/>
            <person name="Fan D."/>
            <person name="Zhang W."/>
            <person name="Liu G."/>
            <person name="Zhang L."/>
            <person name="Zhao L."/>
            <person name="Fang X."/>
            <person name="Chen L."/>
            <person name="Dong Y."/>
            <person name="Chen Y."/>
            <person name="Ding Y."/>
            <person name="Zhao R."/>
            <person name="Feng M."/>
            <person name="Zhu Y."/>
            <person name="Feng Y."/>
            <person name="Jiang X."/>
            <person name="Zhu D."/>
            <person name="Xiang H."/>
            <person name="Feng X."/>
            <person name="Li S."/>
            <person name="Wang J."/>
            <person name="Zhang G."/>
            <person name="Kronforst M.R."/>
            <person name="Wang W."/>
        </authorList>
    </citation>
    <scope>NUCLEOTIDE SEQUENCE [LARGE SCALE GENOMIC DNA]</scope>
    <source>
        <strain evidence="4">Ya'a_city_454_Pm</strain>
        <tissue evidence="4">Whole body</tissue>
    </source>
</reference>
<feature type="region of interest" description="Disordered" evidence="3">
    <location>
        <begin position="90"/>
        <end position="124"/>
    </location>
</feature>
<dbReference type="GO" id="GO:0051015">
    <property type="term" value="F:actin filament binding"/>
    <property type="evidence" value="ECO:0007669"/>
    <property type="project" value="TreeGrafter"/>
</dbReference>
<protein>
    <submittedName>
        <fullName evidence="4">Uncharacterized protein</fullName>
    </submittedName>
</protein>
<dbReference type="AlphaFoldDB" id="A0A194RAJ3"/>
<evidence type="ECO:0000313" key="5">
    <source>
        <dbReference type="Proteomes" id="UP000053240"/>
    </source>
</evidence>
<feature type="compositionally biased region" description="Pro residues" evidence="3">
    <location>
        <begin position="329"/>
        <end position="340"/>
    </location>
</feature>
<dbReference type="InterPro" id="IPR052420">
    <property type="entry name" value="Espin/Espin-like"/>
</dbReference>
<dbReference type="EMBL" id="KQ460685">
    <property type="protein sequence ID" value="KPJ12881.1"/>
    <property type="molecule type" value="Genomic_DNA"/>
</dbReference>
<dbReference type="PANTHER" id="PTHR24153">
    <property type="entry name" value="ESPIN"/>
    <property type="match status" value="1"/>
</dbReference>